<name>A0ABP1FN75_9CHLO</name>
<keyword evidence="4" id="KW-1185">Reference proteome</keyword>
<feature type="region of interest" description="Disordered" evidence="1">
    <location>
        <begin position="1"/>
        <end position="62"/>
    </location>
</feature>
<proteinExistence type="predicted"/>
<evidence type="ECO:0000313" key="3">
    <source>
        <dbReference type="EMBL" id="CAL5219502.1"/>
    </source>
</evidence>
<feature type="compositionally biased region" description="Basic and acidic residues" evidence="1">
    <location>
        <begin position="14"/>
        <end position="32"/>
    </location>
</feature>
<gene>
    <name evidence="3" type="primary">g1344</name>
    <name evidence="3" type="ORF">VP750_LOCUS1161</name>
</gene>
<comment type="caution">
    <text evidence="3">The sequence shown here is derived from an EMBL/GenBank/DDBJ whole genome shotgun (WGS) entry which is preliminary data.</text>
</comment>
<reference evidence="3 4" key="1">
    <citation type="submission" date="2024-06" db="EMBL/GenBank/DDBJ databases">
        <authorList>
            <person name="Kraege A."/>
            <person name="Thomma B."/>
        </authorList>
    </citation>
    <scope>NUCLEOTIDE SEQUENCE [LARGE SCALE GENOMIC DNA]</scope>
</reference>
<dbReference type="EMBL" id="CAXHTA020000002">
    <property type="protein sequence ID" value="CAL5219502.1"/>
    <property type="molecule type" value="Genomic_DNA"/>
</dbReference>
<dbReference type="InterPro" id="IPR006551">
    <property type="entry name" value="Polynucleotide_phosphatase"/>
</dbReference>
<organism evidence="3 4">
    <name type="scientific">Coccomyxa viridis</name>
    <dbReference type="NCBI Taxonomy" id="1274662"/>
    <lineage>
        <taxon>Eukaryota</taxon>
        <taxon>Viridiplantae</taxon>
        <taxon>Chlorophyta</taxon>
        <taxon>core chlorophytes</taxon>
        <taxon>Trebouxiophyceae</taxon>
        <taxon>Trebouxiophyceae incertae sedis</taxon>
        <taxon>Coccomyxaceae</taxon>
        <taxon>Coccomyxa</taxon>
    </lineage>
</organism>
<dbReference type="InterPro" id="IPR027421">
    <property type="entry name" value="DNA_pol_lamdba_lyase_dom_sf"/>
</dbReference>
<evidence type="ECO:0000259" key="2">
    <source>
        <dbReference type="Pfam" id="PF14716"/>
    </source>
</evidence>
<sequence>MPKKRSAAAEAAGDAEHDPESKIVAEAVKDEVDEKEEEEKKPKKRAKKTKEPVNEEPHEALEGPKWLIHPPWLMYREGEPASSSKIAAFDLDGTLVVQKTAGRFVTSASDWKLFNKDVPKVLKEYFDKGYKIVVFSNQGGIASQLDGKQSVKLRERAEQAFEKIDVPATIMYATGKEGCGVRKPELGMWDFFVENLNDGVQPEKGECFFVGDAAGRAGDFAGSDKEFAENVGIAFKTPEEVFGEGPKKAFSPTKQEGPKMNPELGSAFDQLAAKFADDRFKGIAFKKVADIINSYPEKITSGKQVSHVKGVGKGSIAKIDEFLKTGTFAELESSGGVQKTTPAGEAPEGDAKMALNFL</sequence>
<dbReference type="SUPFAM" id="SSF47802">
    <property type="entry name" value="DNA polymerase beta, N-terminal domain-like"/>
    <property type="match status" value="1"/>
</dbReference>
<dbReference type="Pfam" id="PF08645">
    <property type="entry name" value="PNK3P"/>
    <property type="match status" value="1"/>
</dbReference>
<dbReference type="Proteomes" id="UP001497392">
    <property type="component" value="Unassembled WGS sequence"/>
</dbReference>
<feature type="compositionally biased region" description="Basic and acidic residues" evidence="1">
    <location>
        <begin position="49"/>
        <end position="62"/>
    </location>
</feature>
<dbReference type="SUPFAM" id="SSF56784">
    <property type="entry name" value="HAD-like"/>
    <property type="match status" value="1"/>
</dbReference>
<dbReference type="InterPro" id="IPR010996">
    <property type="entry name" value="HHH_MUS81"/>
</dbReference>
<dbReference type="InterPro" id="IPR006549">
    <property type="entry name" value="HAD-SF_hydro_IIIA"/>
</dbReference>
<dbReference type="InterPro" id="IPR013954">
    <property type="entry name" value="PNK3P"/>
</dbReference>
<dbReference type="InterPro" id="IPR036412">
    <property type="entry name" value="HAD-like_sf"/>
</dbReference>
<dbReference type="NCBIfam" id="TIGR01662">
    <property type="entry name" value="HAD-SF-IIIA"/>
    <property type="match status" value="1"/>
</dbReference>
<dbReference type="Pfam" id="PF14716">
    <property type="entry name" value="HHH_8"/>
    <property type="match status" value="1"/>
</dbReference>
<dbReference type="NCBIfam" id="TIGR01664">
    <property type="entry name" value="DNA-3'-Pase"/>
    <property type="match status" value="1"/>
</dbReference>
<feature type="domain" description="Crossover junction endonuclease MUS81-like HHH" evidence="2">
    <location>
        <begin position="261"/>
        <end position="327"/>
    </location>
</feature>
<evidence type="ECO:0000256" key="1">
    <source>
        <dbReference type="SAM" id="MobiDB-lite"/>
    </source>
</evidence>
<dbReference type="InterPro" id="IPR023214">
    <property type="entry name" value="HAD_sf"/>
</dbReference>
<dbReference type="PANTHER" id="PTHR12083">
    <property type="entry name" value="BIFUNCTIONAL POLYNUCLEOTIDE PHOSPHATASE/KINASE"/>
    <property type="match status" value="1"/>
</dbReference>
<accession>A0ABP1FN75</accession>
<protein>
    <submittedName>
        <fullName evidence="3">G1344 protein</fullName>
    </submittedName>
</protein>
<dbReference type="Gene3D" id="1.10.150.110">
    <property type="entry name" value="DNA polymerase beta, N-terminal domain-like"/>
    <property type="match status" value="1"/>
</dbReference>
<evidence type="ECO:0000313" key="4">
    <source>
        <dbReference type="Proteomes" id="UP001497392"/>
    </source>
</evidence>
<dbReference type="PANTHER" id="PTHR12083:SF9">
    <property type="entry name" value="BIFUNCTIONAL POLYNUCLEOTIDE PHOSPHATASE_KINASE"/>
    <property type="match status" value="1"/>
</dbReference>
<dbReference type="Gene3D" id="3.40.50.1000">
    <property type="entry name" value="HAD superfamily/HAD-like"/>
    <property type="match status" value="1"/>
</dbReference>